<reference evidence="3 4" key="1">
    <citation type="submission" date="2018-05" db="EMBL/GenBank/DDBJ databases">
        <title>Whole genome sequencing for identification of molecular markers to develop diagnostic detection tools for the regulated plant pathogen Lachnellula willkommii.</title>
        <authorList>
            <person name="Giroux E."/>
            <person name="Bilodeau G."/>
        </authorList>
    </citation>
    <scope>NUCLEOTIDE SEQUENCE [LARGE SCALE GENOMIC DNA]</scope>
    <source>
        <strain evidence="3 4">CBS 625.97</strain>
    </source>
</reference>
<proteinExistence type="predicted"/>
<dbReference type="InterPro" id="IPR011990">
    <property type="entry name" value="TPR-like_helical_dom_sf"/>
</dbReference>
<feature type="repeat" description="TPR" evidence="1">
    <location>
        <begin position="107"/>
        <end position="140"/>
    </location>
</feature>
<evidence type="ECO:0000256" key="2">
    <source>
        <dbReference type="SAM" id="MobiDB-lite"/>
    </source>
</evidence>
<dbReference type="SMART" id="SM00028">
    <property type="entry name" value="TPR"/>
    <property type="match status" value="5"/>
</dbReference>
<accession>A0A7D8YXP3</accession>
<feature type="region of interest" description="Disordered" evidence="2">
    <location>
        <begin position="402"/>
        <end position="423"/>
    </location>
</feature>
<dbReference type="PANTHER" id="PTHR23082">
    <property type="entry name" value="TRANSCRIPTION INITIATION FACTOR IIIC TFIIIC , POLYPEPTIDE 3-RELATED"/>
    <property type="match status" value="1"/>
</dbReference>
<dbReference type="OrthoDB" id="9991317at2759"/>
<sequence length="831" mass="96270">MRLSTASQMFLREEYHEAKKLAVEIIAINAETLEAWTLLATIWKELGRIEYAIFCLMFAAHMRPKHLEMWFNLAEFALEETGDKRSDFLFHAQFAYAAAIRNDTTSVKAHIGKARCYVERGKPTNALKEFHAILDLKPHDMEILEEVAMLCIDMNNVTPAQELYRKSIAYLRGSPDTTSSSFSWTDVDIYLELYGYARQYDEAIKELKSLARWLLGREEESFWDDVTADDREWDASNTRRLAIDAFERDKYPDSSYGPGLPIELRVKLGLYRLHLYSPEYKRHFEFLDPENKTGENRVANNPSLCRKVADAFSDFSLHGSALRFYKPLKEIVEENTASLNIQMGKSFLKEKFEDEAEERFKEAIRLDDSDTEARELLASIYDARGEEKSAFDLVNQVCERKRLQEPEPDLPRPPPERKKRRHRIKLASPSVRMTPEILEAQCHTIKTKLEGMRNGDAEATKMWIAAAQLLTQEFRNVPSFYPSDRSSMARVYGVGDLSLMAARLGAELSDYATDPKNIPENYRDISVSTWLDIFMEYAICLAKRGEQQESYEIVEAASEAIVFCYSREYKFQIHLCWCLCALISSDDHTLLAIARFFLKDYQFTTDAYRVFAALARMNNAPVSWYNSGPTQKFVLRQIKIMDYTLVDEESRKQNFVEKAAYSAVDENGRLIINEDLDISLLMLYGYILSTNNSFQYALNYFLRAYAADPYNPMIHLTLGLTYIHDALKRQIENRQHSILRGLTFILRYYDVRSESQLIEERLEAHYNVARTYHMLGLVHLALPYYWKVLNEGGEDIKEDLTIDAAYNMQTIYMMSGNAEMAQSITREFLVI</sequence>
<keyword evidence="4" id="KW-1185">Reference proteome</keyword>
<dbReference type="Gene3D" id="1.25.40.10">
    <property type="entry name" value="Tetratricopeptide repeat domain"/>
    <property type="match status" value="3"/>
</dbReference>
<dbReference type="SUPFAM" id="SSF48452">
    <property type="entry name" value="TPR-like"/>
    <property type="match status" value="2"/>
</dbReference>
<dbReference type="PANTHER" id="PTHR23082:SF0">
    <property type="entry name" value="GENERAL TRANSCRIPTION FACTOR 3C POLYPEPTIDE 3"/>
    <property type="match status" value="1"/>
</dbReference>
<dbReference type="AlphaFoldDB" id="A0A7D8YXP3"/>
<feature type="repeat" description="TPR" evidence="1">
    <location>
        <begin position="337"/>
        <end position="370"/>
    </location>
</feature>
<dbReference type="Proteomes" id="UP000481288">
    <property type="component" value="Unassembled WGS sequence"/>
</dbReference>
<evidence type="ECO:0000256" key="1">
    <source>
        <dbReference type="PROSITE-ProRule" id="PRU00339"/>
    </source>
</evidence>
<dbReference type="EMBL" id="QGMG01000053">
    <property type="protein sequence ID" value="TVY58192.1"/>
    <property type="molecule type" value="Genomic_DNA"/>
</dbReference>
<dbReference type="GO" id="GO:0000127">
    <property type="term" value="C:transcription factor TFIIIC complex"/>
    <property type="evidence" value="ECO:0007669"/>
    <property type="project" value="TreeGrafter"/>
</dbReference>
<evidence type="ECO:0000313" key="3">
    <source>
        <dbReference type="EMBL" id="TVY58192.1"/>
    </source>
</evidence>
<protein>
    <submittedName>
        <fullName evidence="3">Transcription factor tau subunit sfc4</fullName>
    </submittedName>
</protein>
<dbReference type="PROSITE" id="PS50005">
    <property type="entry name" value="TPR"/>
    <property type="match status" value="3"/>
</dbReference>
<dbReference type="InterPro" id="IPR039340">
    <property type="entry name" value="Tfc4/TFIIIC-102/Sfc4"/>
</dbReference>
<name>A0A7D8YXP3_9HELO</name>
<feature type="repeat" description="TPR" evidence="1">
    <location>
        <begin position="678"/>
        <end position="711"/>
    </location>
</feature>
<organism evidence="3 4">
    <name type="scientific">Lachnellula cervina</name>
    <dbReference type="NCBI Taxonomy" id="1316786"/>
    <lineage>
        <taxon>Eukaryota</taxon>
        <taxon>Fungi</taxon>
        <taxon>Dikarya</taxon>
        <taxon>Ascomycota</taxon>
        <taxon>Pezizomycotina</taxon>
        <taxon>Leotiomycetes</taxon>
        <taxon>Helotiales</taxon>
        <taxon>Lachnaceae</taxon>
        <taxon>Lachnellula</taxon>
    </lineage>
</organism>
<dbReference type="GO" id="GO:0006383">
    <property type="term" value="P:transcription by RNA polymerase III"/>
    <property type="evidence" value="ECO:0007669"/>
    <property type="project" value="InterPro"/>
</dbReference>
<comment type="caution">
    <text evidence="3">The sequence shown here is derived from an EMBL/GenBank/DDBJ whole genome shotgun (WGS) entry which is preliminary data.</text>
</comment>
<keyword evidence="1" id="KW-0802">TPR repeat</keyword>
<dbReference type="InterPro" id="IPR019734">
    <property type="entry name" value="TPR_rpt"/>
</dbReference>
<evidence type="ECO:0000313" key="4">
    <source>
        <dbReference type="Proteomes" id="UP000481288"/>
    </source>
</evidence>
<gene>
    <name evidence="3" type="primary">sfc4</name>
    <name evidence="3" type="ORF">LCER1_G001127</name>
</gene>